<accession>A0AAD3XP36</accession>
<sequence length="158" mass="17122">MFTMGRYVVLSFKLPNFLWHDSSFLGVSGRIKGNGRNPEWKWFGRRKLNFGTHGEAGAVVGRLRPKRLGGQTRSIVCHPQGDAVVPSAKVLLLFLDAPKGIGGDLPTEAQEEEAHLGLEPACHRPASIALDFGIGQPTEAKEATDVEEVAIAVPPWAV</sequence>
<dbReference type="Proteomes" id="UP001279734">
    <property type="component" value="Unassembled WGS sequence"/>
</dbReference>
<gene>
    <name evidence="1" type="ORF">Nepgr_013420</name>
</gene>
<evidence type="ECO:0000313" key="1">
    <source>
        <dbReference type="EMBL" id="GMH11579.1"/>
    </source>
</evidence>
<name>A0AAD3XP36_NEPGR</name>
<evidence type="ECO:0000313" key="2">
    <source>
        <dbReference type="Proteomes" id="UP001279734"/>
    </source>
</evidence>
<organism evidence="1 2">
    <name type="scientific">Nepenthes gracilis</name>
    <name type="common">Slender pitcher plant</name>
    <dbReference type="NCBI Taxonomy" id="150966"/>
    <lineage>
        <taxon>Eukaryota</taxon>
        <taxon>Viridiplantae</taxon>
        <taxon>Streptophyta</taxon>
        <taxon>Embryophyta</taxon>
        <taxon>Tracheophyta</taxon>
        <taxon>Spermatophyta</taxon>
        <taxon>Magnoliopsida</taxon>
        <taxon>eudicotyledons</taxon>
        <taxon>Gunneridae</taxon>
        <taxon>Pentapetalae</taxon>
        <taxon>Caryophyllales</taxon>
        <taxon>Nepenthaceae</taxon>
        <taxon>Nepenthes</taxon>
    </lineage>
</organism>
<protein>
    <submittedName>
        <fullName evidence="1">Uncharacterized protein</fullName>
    </submittedName>
</protein>
<keyword evidence="2" id="KW-1185">Reference proteome</keyword>
<reference evidence="1" key="1">
    <citation type="submission" date="2023-05" db="EMBL/GenBank/DDBJ databases">
        <title>Nepenthes gracilis genome sequencing.</title>
        <authorList>
            <person name="Fukushima K."/>
        </authorList>
    </citation>
    <scope>NUCLEOTIDE SEQUENCE</scope>
    <source>
        <strain evidence="1">SING2019-196</strain>
    </source>
</reference>
<comment type="caution">
    <text evidence="1">The sequence shown here is derived from an EMBL/GenBank/DDBJ whole genome shotgun (WGS) entry which is preliminary data.</text>
</comment>
<proteinExistence type="predicted"/>
<dbReference type="EMBL" id="BSYO01000011">
    <property type="protein sequence ID" value="GMH11579.1"/>
    <property type="molecule type" value="Genomic_DNA"/>
</dbReference>
<dbReference type="AlphaFoldDB" id="A0AAD3XP36"/>